<comment type="caution">
    <text evidence="2">The sequence shown here is derived from an EMBL/GenBank/DDBJ whole genome shotgun (WGS) entry which is preliminary data.</text>
</comment>
<keyword evidence="3" id="KW-1185">Reference proteome</keyword>
<reference evidence="2" key="2">
    <citation type="submission" date="2023-01" db="EMBL/GenBank/DDBJ databases">
        <title>Draft genome sequence of Devosia yakushimensis strain NBRC 103855.</title>
        <authorList>
            <person name="Sun Q."/>
            <person name="Mori K."/>
        </authorList>
    </citation>
    <scope>NUCLEOTIDE SEQUENCE</scope>
    <source>
        <strain evidence="2">NBRC 103855</strain>
    </source>
</reference>
<protein>
    <submittedName>
        <fullName evidence="2">Uncharacterized protein</fullName>
    </submittedName>
</protein>
<feature type="region of interest" description="Disordered" evidence="1">
    <location>
        <begin position="1"/>
        <end position="28"/>
    </location>
</feature>
<dbReference type="EMBL" id="BSNG01000001">
    <property type="protein sequence ID" value="GLQ10358.1"/>
    <property type="molecule type" value="Genomic_DNA"/>
</dbReference>
<evidence type="ECO:0000313" key="2">
    <source>
        <dbReference type="EMBL" id="GLQ10358.1"/>
    </source>
</evidence>
<proteinExistence type="predicted"/>
<sequence length="146" mass="15688">MAKGLWLLGDWSTPSQPPPDRGRDRPCGWDSIAFRALRDSSPYQGEAGRGYPLEKLPPPARDILLHQTNIPPQMGGGIDQVDRGLAAAPGEARQGPMGQTENIYYGLCQGDHGYNHPYGDGSGLGFHGFNLASNTGDFQLKLDLGA</sequence>
<reference evidence="2" key="1">
    <citation type="journal article" date="2014" name="Int. J. Syst. Evol. Microbiol.">
        <title>Complete genome of a new Firmicutes species belonging to the dominant human colonic microbiota ('Ruminococcus bicirculans') reveals two chromosomes and a selective capacity to utilize plant glucans.</title>
        <authorList>
            <consortium name="NISC Comparative Sequencing Program"/>
            <person name="Wegmann U."/>
            <person name="Louis P."/>
            <person name="Goesmann A."/>
            <person name="Henrissat B."/>
            <person name="Duncan S.H."/>
            <person name="Flint H.J."/>
        </authorList>
    </citation>
    <scope>NUCLEOTIDE SEQUENCE</scope>
    <source>
        <strain evidence="2">NBRC 103855</strain>
    </source>
</reference>
<evidence type="ECO:0000313" key="3">
    <source>
        <dbReference type="Proteomes" id="UP001161406"/>
    </source>
</evidence>
<evidence type="ECO:0000256" key="1">
    <source>
        <dbReference type="SAM" id="MobiDB-lite"/>
    </source>
</evidence>
<accession>A0ABQ5UEB4</accession>
<gene>
    <name evidence="2" type="ORF">GCM10007913_22900</name>
</gene>
<name>A0ABQ5UEB4_9HYPH</name>
<dbReference type="Proteomes" id="UP001161406">
    <property type="component" value="Unassembled WGS sequence"/>
</dbReference>
<organism evidence="2 3">
    <name type="scientific">Devosia yakushimensis</name>
    <dbReference type="NCBI Taxonomy" id="470028"/>
    <lineage>
        <taxon>Bacteria</taxon>
        <taxon>Pseudomonadati</taxon>
        <taxon>Pseudomonadota</taxon>
        <taxon>Alphaproteobacteria</taxon>
        <taxon>Hyphomicrobiales</taxon>
        <taxon>Devosiaceae</taxon>
        <taxon>Devosia</taxon>
    </lineage>
</organism>